<protein>
    <submittedName>
        <fullName evidence="1">Uncharacterized protein</fullName>
    </submittedName>
</protein>
<gene>
    <name evidence="1" type="ORF">DIATSA_LOCUS10000</name>
</gene>
<keyword evidence="2" id="KW-1185">Reference proteome</keyword>
<evidence type="ECO:0000313" key="1">
    <source>
        <dbReference type="EMBL" id="CAG9792474.1"/>
    </source>
</evidence>
<name>A0A9N9R8K0_9NEOP</name>
<dbReference type="EMBL" id="OU893335">
    <property type="protein sequence ID" value="CAG9792474.1"/>
    <property type="molecule type" value="Genomic_DNA"/>
</dbReference>
<dbReference type="Proteomes" id="UP001153714">
    <property type="component" value="Chromosome 4"/>
</dbReference>
<dbReference type="AlphaFoldDB" id="A0A9N9R8K0"/>
<proteinExistence type="predicted"/>
<reference evidence="1" key="2">
    <citation type="submission" date="2022-10" db="EMBL/GenBank/DDBJ databases">
        <authorList>
            <consortium name="ENA_rothamsted_submissions"/>
            <consortium name="culmorum"/>
            <person name="King R."/>
        </authorList>
    </citation>
    <scope>NUCLEOTIDE SEQUENCE</scope>
</reference>
<reference evidence="1" key="1">
    <citation type="submission" date="2021-12" db="EMBL/GenBank/DDBJ databases">
        <authorList>
            <person name="King R."/>
        </authorList>
    </citation>
    <scope>NUCLEOTIDE SEQUENCE</scope>
</reference>
<sequence>MIQLTGNNLRKRQQELNNKVNEAFANETNFEDIKNEPGVTDVDKIFKIDLAAKYKNVDYIVEVLKSGDSLYVSRVLKKCPWLYDENYSIVINTDYLHHNVFPFMSIKMKKKLLTAVSIAIESEKRAAEFYNYCLRIKFNNLADKFLLRTSESFKLNCLENGIINSDIKYLKLFIGNSFALLEAYIDKLSEWQSINLIEFRHLYAISDELYLNLLEKHVKINKFRKNELGLRISKHIMTKHKNRVLKNPKLYVTILNKIKLVRHSNVNDAKMYVISLMPKETSEFWDMNFYKTYKYIIEIIPEHERYTFLQKTFTGRYPSDEFEMNKSFFDQNYYNLMSLTEQEDWALRHIASRKELLGAGRDYIWYKFVNFEKAFVEIKKYIKMTTDHNKRTDIIKVLVESAKNQYDLEQLLKYYYERHVNESKNSKEAFLNKVLRCHKVFKFNNDCWEAFDKILHSLNVYNVLGHEASANLKVVSLLYHILHNKSMPHSLQKYLNSEMSSYNFKCYVDDFTNEEKQTLYKYIFNFYINKIESFSTLPKDSKELEETKSKVTLYIHFLLEFMAMYKKQKNDIPEIVMKFIKLDWNSFRYQQILEEKSEEKISERKLLKCMKENAYRLVDTLGDLKSVISDNWSFRMNTFLKKLRIYFVSDISKEYLKFFQQLLLEKVLQHRVAATAVFSIFQLSDEASKIDFMKNYAPKSAKIDHVNVDPVHLNIQENICRFACYSRPPVPLSSVIMYLKGDYVRYCLPMFNMYLANLPQPLCLKFVESIIQFPISVQKHGLRLAFKCFDADNLTKLVLDCWRKTKNVSLRSVIYRAFFKKNMEEDSRELFDVLKTLTADIKEDDDDELFNIIMRNKLSEEFLGEFYEIVWNTVQKFSNNQTNLLRKLNMIHCVDDSLRLMKKDILKSIIDEHLETVFNESMVEINDSNANLIGVKWELTAHYIVYFTNSEEDRKESIEVAKTIIQRCIENWNKVVGDVYLYRRICYDLIKKLDRKSLSDDAINYESSTCVFEAILEKLQSSLPIYEIYIFVWKLRLKMITGKLIEAHRKKCTDENKVEMTVETAVIYGKEIGKLIAEFVEKNLYYSYFTNHIVEMVIDYIYDIISSNITTVKYHDILVAFTRGLLECNTSEARSFALQVLPQDPEEECNLNAFKEVFESLRGQADMELNSCLYEKYYSDCKRRRFL</sequence>
<organism evidence="1 2">
    <name type="scientific">Diatraea saccharalis</name>
    <name type="common">sugarcane borer</name>
    <dbReference type="NCBI Taxonomy" id="40085"/>
    <lineage>
        <taxon>Eukaryota</taxon>
        <taxon>Metazoa</taxon>
        <taxon>Ecdysozoa</taxon>
        <taxon>Arthropoda</taxon>
        <taxon>Hexapoda</taxon>
        <taxon>Insecta</taxon>
        <taxon>Pterygota</taxon>
        <taxon>Neoptera</taxon>
        <taxon>Endopterygota</taxon>
        <taxon>Lepidoptera</taxon>
        <taxon>Glossata</taxon>
        <taxon>Ditrysia</taxon>
        <taxon>Pyraloidea</taxon>
        <taxon>Crambidae</taxon>
        <taxon>Crambinae</taxon>
        <taxon>Diatraea</taxon>
    </lineage>
</organism>
<dbReference type="OrthoDB" id="6617263at2759"/>
<evidence type="ECO:0000313" key="2">
    <source>
        <dbReference type="Proteomes" id="UP001153714"/>
    </source>
</evidence>
<accession>A0A9N9R8K0</accession>